<accession>A0AAV6MLC6</accession>
<dbReference type="AlphaFoldDB" id="A0AAV6MLC6"/>
<reference evidence="2 3" key="1">
    <citation type="journal article" date="2021" name="Hortic Res">
        <title>The domestication of Cucurbita argyrosperma as revealed by the genome of its wild relative.</title>
        <authorList>
            <person name="Barrera-Redondo J."/>
            <person name="Sanchez-de la Vega G."/>
            <person name="Aguirre-Liguori J.A."/>
            <person name="Castellanos-Morales G."/>
            <person name="Gutierrez-Guerrero Y.T."/>
            <person name="Aguirre-Dugua X."/>
            <person name="Aguirre-Planter E."/>
            <person name="Tenaillon M.I."/>
            <person name="Lira-Saade R."/>
            <person name="Eguiarte L.E."/>
        </authorList>
    </citation>
    <scope>NUCLEOTIDE SEQUENCE [LARGE SCALE GENOMIC DNA]</scope>
    <source>
        <strain evidence="2">JBR-2021</strain>
    </source>
</reference>
<proteinExistence type="predicted"/>
<evidence type="ECO:0000313" key="2">
    <source>
        <dbReference type="EMBL" id="KAG6583308.1"/>
    </source>
</evidence>
<keyword evidence="3" id="KW-1185">Reference proteome</keyword>
<dbReference type="Proteomes" id="UP000685013">
    <property type="component" value="Chromosome 13"/>
</dbReference>
<evidence type="ECO:0000256" key="1">
    <source>
        <dbReference type="SAM" id="MobiDB-lite"/>
    </source>
</evidence>
<feature type="region of interest" description="Disordered" evidence="1">
    <location>
        <begin position="57"/>
        <end position="77"/>
    </location>
</feature>
<name>A0AAV6MLC6_9ROSI</name>
<evidence type="ECO:0000313" key="3">
    <source>
        <dbReference type="Proteomes" id="UP000685013"/>
    </source>
</evidence>
<feature type="compositionally biased region" description="Pro residues" evidence="1">
    <location>
        <begin position="57"/>
        <end position="68"/>
    </location>
</feature>
<comment type="caution">
    <text evidence="2">The sequence shown here is derived from an EMBL/GenBank/DDBJ whole genome shotgun (WGS) entry which is preliminary data.</text>
</comment>
<sequence>MAAAPSTGLKANISSLPPRRGRIKARIFESLVNSAALILFKVIRYLVSGAQIRAVLPPSPMAPPPPPLRYDGGSVVT</sequence>
<organism evidence="2 3">
    <name type="scientific">Cucurbita argyrosperma subsp. sororia</name>
    <dbReference type="NCBI Taxonomy" id="37648"/>
    <lineage>
        <taxon>Eukaryota</taxon>
        <taxon>Viridiplantae</taxon>
        <taxon>Streptophyta</taxon>
        <taxon>Embryophyta</taxon>
        <taxon>Tracheophyta</taxon>
        <taxon>Spermatophyta</taxon>
        <taxon>Magnoliopsida</taxon>
        <taxon>eudicotyledons</taxon>
        <taxon>Gunneridae</taxon>
        <taxon>Pentapetalae</taxon>
        <taxon>rosids</taxon>
        <taxon>fabids</taxon>
        <taxon>Cucurbitales</taxon>
        <taxon>Cucurbitaceae</taxon>
        <taxon>Cucurbiteae</taxon>
        <taxon>Cucurbita</taxon>
    </lineage>
</organism>
<feature type="non-terminal residue" evidence="2">
    <location>
        <position position="1"/>
    </location>
</feature>
<gene>
    <name evidence="2" type="ORF">SDJN03_19240</name>
</gene>
<protein>
    <submittedName>
        <fullName evidence="2">Uncharacterized protein</fullName>
    </submittedName>
</protein>
<dbReference type="EMBL" id="JAGKQH010000013">
    <property type="protein sequence ID" value="KAG6583308.1"/>
    <property type="molecule type" value="Genomic_DNA"/>
</dbReference>